<protein>
    <submittedName>
        <fullName evidence="1">Uncharacterized protein</fullName>
    </submittedName>
</protein>
<dbReference type="AlphaFoldDB" id="A0A8X6H7B2"/>
<dbReference type="EMBL" id="BMAO01032280">
    <property type="protein sequence ID" value="GFQ81159.1"/>
    <property type="molecule type" value="Genomic_DNA"/>
</dbReference>
<evidence type="ECO:0000313" key="2">
    <source>
        <dbReference type="Proteomes" id="UP000887116"/>
    </source>
</evidence>
<comment type="caution">
    <text evidence="1">The sequence shown here is derived from an EMBL/GenBank/DDBJ whole genome shotgun (WGS) entry which is preliminary data.</text>
</comment>
<keyword evidence="2" id="KW-1185">Reference proteome</keyword>
<dbReference type="Proteomes" id="UP000887116">
    <property type="component" value="Unassembled WGS sequence"/>
</dbReference>
<organism evidence="1 2">
    <name type="scientific">Trichonephila clavata</name>
    <name type="common">Joro spider</name>
    <name type="synonym">Nephila clavata</name>
    <dbReference type="NCBI Taxonomy" id="2740835"/>
    <lineage>
        <taxon>Eukaryota</taxon>
        <taxon>Metazoa</taxon>
        <taxon>Ecdysozoa</taxon>
        <taxon>Arthropoda</taxon>
        <taxon>Chelicerata</taxon>
        <taxon>Arachnida</taxon>
        <taxon>Araneae</taxon>
        <taxon>Araneomorphae</taxon>
        <taxon>Entelegynae</taxon>
        <taxon>Araneoidea</taxon>
        <taxon>Nephilidae</taxon>
        <taxon>Trichonephila</taxon>
    </lineage>
</organism>
<name>A0A8X6H7B2_TRICU</name>
<accession>A0A8X6H7B2</accession>
<gene>
    <name evidence="1" type="primary">AVEN_40810_2</name>
    <name evidence="1" type="ORF">TNCT_249691</name>
</gene>
<evidence type="ECO:0000313" key="1">
    <source>
        <dbReference type="EMBL" id="GFQ81159.1"/>
    </source>
</evidence>
<proteinExistence type="predicted"/>
<reference evidence="1" key="1">
    <citation type="submission" date="2020-07" db="EMBL/GenBank/DDBJ databases">
        <title>Multicomponent nature underlies the extraordinary mechanical properties of spider dragline silk.</title>
        <authorList>
            <person name="Kono N."/>
            <person name="Nakamura H."/>
            <person name="Mori M."/>
            <person name="Yoshida Y."/>
            <person name="Ohtoshi R."/>
            <person name="Malay A.D."/>
            <person name="Moran D.A.P."/>
            <person name="Tomita M."/>
            <person name="Numata K."/>
            <person name="Arakawa K."/>
        </authorList>
    </citation>
    <scope>NUCLEOTIDE SEQUENCE</scope>
</reference>
<sequence length="242" mass="24228">MVAGGALGGGGGGAANGGAGGGGGGAKGRAGGGGENAGADIDMSEVVKVKNLLDKMGININQIDISQINNLGHKYDGKDSLQPSLCHDSINDRYGVGKHFVRGTRDVGFAIISEAENIIDGVLGGLPLVPNVANGVGGGLKALLCAIEDGFSDFGSDFDSATDIAKHGLVNFFKLQGPHPILGIPLGIAGIAGEAGKAAVSIAGDAVSGVENAVGQLLSARNVMFPIIINRCSRFKKIKLKA</sequence>